<protein>
    <recommendedName>
        <fullName evidence="4">RING-type E3 ubiquitin transferase</fullName>
        <ecNumber evidence="4">2.3.2.27</ecNumber>
    </recommendedName>
</protein>
<dbReference type="InterPro" id="IPR025287">
    <property type="entry name" value="WAK_GUB"/>
</dbReference>
<feature type="domain" description="RING-type" evidence="17">
    <location>
        <begin position="329"/>
        <end position="371"/>
    </location>
</feature>
<keyword evidence="11" id="KW-0862">Zinc</keyword>
<keyword evidence="9 15" id="KW-0863">Zinc-finger</keyword>
<comment type="caution">
    <text evidence="18">The sequence shown here is derived from an EMBL/GenBank/DDBJ whole genome shotgun (WGS) entry which is preliminary data.</text>
</comment>
<dbReference type="Proteomes" id="UP001341840">
    <property type="component" value="Unassembled WGS sequence"/>
</dbReference>
<dbReference type="SUPFAM" id="SSF57850">
    <property type="entry name" value="RING/U-box"/>
    <property type="match status" value="1"/>
</dbReference>
<sequence>MISITGHRRTEANPSDDIDNNKCDINSCGNYTLPIEFPFWIKTEGNNNRCGYQGFDIKCNNQNQPLLNLPESGVFVVKGIEYEEQQVMINDPEECLPRKIMLNRGFSLADSPFQLANGFMYRNYSFYNCPYEPESPVMISCLGSSTSNNVSYSVVAVLSSEPPQRLLNLSSCHFVTWGLAPVPSYIHEDYWTISDVDVQLQWNEPDCRYCLQHGGRCGLLQDSTNDHAACYDLPRQDQDLSRKARLGLTIGLGIPGFIGIIGLLCLLHHRKMRREQRQQSSRTETEFSIMNARHPQAALMGLDGPSIERYPKTEVGESGQLPRPNDTICSICLSEYRPKEVIRTITECEHYFHVDCIDGWLKMNATCPLCRKLPARS</sequence>
<dbReference type="Pfam" id="PF13639">
    <property type="entry name" value="zf-RING_2"/>
    <property type="match status" value="1"/>
</dbReference>
<name>A0ABU6W2H8_9FABA</name>
<evidence type="ECO:0000313" key="18">
    <source>
        <dbReference type="EMBL" id="MED6179544.1"/>
    </source>
</evidence>
<evidence type="ECO:0000259" key="17">
    <source>
        <dbReference type="PROSITE" id="PS50089"/>
    </source>
</evidence>
<comment type="similarity">
    <text evidence="14">Belongs to the RING-type zinc finger family. ATL subfamily.</text>
</comment>
<accession>A0ABU6W2H8</accession>
<feature type="transmembrane region" description="Helical" evidence="16">
    <location>
        <begin position="246"/>
        <end position="267"/>
    </location>
</feature>
<dbReference type="PROSITE" id="PS50089">
    <property type="entry name" value="ZF_RING_2"/>
    <property type="match status" value="1"/>
</dbReference>
<evidence type="ECO:0000256" key="3">
    <source>
        <dbReference type="ARBA" id="ARBA00004906"/>
    </source>
</evidence>
<keyword evidence="13 16" id="KW-0472">Membrane</keyword>
<evidence type="ECO:0000256" key="15">
    <source>
        <dbReference type="PROSITE-ProRule" id="PRU00175"/>
    </source>
</evidence>
<keyword evidence="8" id="KW-0732">Signal</keyword>
<keyword evidence="12 16" id="KW-1133">Transmembrane helix</keyword>
<reference evidence="18 19" key="1">
    <citation type="journal article" date="2023" name="Plants (Basel)">
        <title>Bridging the Gap: Combining Genomics and Transcriptomics Approaches to Understand Stylosanthes scabra, an Orphan Legume from the Brazilian Caatinga.</title>
        <authorList>
            <person name="Ferreira-Neto J.R.C."/>
            <person name="da Silva M.D."/>
            <person name="Binneck E."/>
            <person name="de Melo N.F."/>
            <person name="da Silva R.H."/>
            <person name="de Melo A.L.T.M."/>
            <person name="Pandolfi V."/>
            <person name="Bustamante F.O."/>
            <person name="Brasileiro-Vidal A.C."/>
            <person name="Benko-Iseppon A.M."/>
        </authorList>
    </citation>
    <scope>NUCLEOTIDE SEQUENCE [LARGE SCALE GENOMIC DNA]</scope>
    <source>
        <tissue evidence="18">Leaves</tissue>
    </source>
</reference>
<dbReference type="InterPro" id="IPR046948">
    <property type="entry name" value="ATL20-22-like"/>
</dbReference>
<evidence type="ECO:0000256" key="11">
    <source>
        <dbReference type="ARBA" id="ARBA00022833"/>
    </source>
</evidence>
<comment type="subcellular location">
    <subcellularLocation>
        <location evidence="2">Membrane</location>
        <topology evidence="2">Single-pass membrane protein</topology>
    </subcellularLocation>
</comment>
<evidence type="ECO:0000256" key="2">
    <source>
        <dbReference type="ARBA" id="ARBA00004167"/>
    </source>
</evidence>
<dbReference type="InterPro" id="IPR013083">
    <property type="entry name" value="Znf_RING/FYVE/PHD"/>
</dbReference>
<evidence type="ECO:0000256" key="6">
    <source>
        <dbReference type="ARBA" id="ARBA00022692"/>
    </source>
</evidence>
<dbReference type="SMART" id="SM00184">
    <property type="entry name" value="RING"/>
    <property type="match status" value="1"/>
</dbReference>
<evidence type="ECO:0000256" key="10">
    <source>
        <dbReference type="ARBA" id="ARBA00022786"/>
    </source>
</evidence>
<dbReference type="EMBL" id="JASCZI010181246">
    <property type="protein sequence ID" value="MED6179544.1"/>
    <property type="molecule type" value="Genomic_DNA"/>
</dbReference>
<comment type="catalytic activity">
    <reaction evidence="1">
        <text>S-ubiquitinyl-[E2 ubiquitin-conjugating enzyme]-L-cysteine + [acceptor protein]-L-lysine = [E2 ubiquitin-conjugating enzyme]-L-cysteine + N(6)-ubiquitinyl-[acceptor protein]-L-lysine.</text>
        <dbReference type="EC" id="2.3.2.27"/>
    </reaction>
</comment>
<dbReference type="EC" id="2.3.2.27" evidence="4"/>
<evidence type="ECO:0000256" key="7">
    <source>
        <dbReference type="ARBA" id="ARBA00022723"/>
    </source>
</evidence>
<evidence type="ECO:0000256" key="13">
    <source>
        <dbReference type="ARBA" id="ARBA00023136"/>
    </source>
</evidence>
<dbReference type="Gene3D" id="3.30.40.10">
    <property type="entry name" value="Zinc/RING finger domain, C3HC4 (zinc finger)"/>
    <property type="match status" value="1"/>
</dbReference>
<evidence type="ECO:0000256" key="14">
    <source>
        <dbReference type="ARBA" id="ARBA00024209"/>
    </source>
</evidence>
<evidence type="ECO:0000256" key="12">
    <source>
        <dbReference type="ARBA" id="ARBA00022989"/>
    </source>
</evidence>
<dbReference type="PANTHER" id="PTHR46279">
    <property type="entry name" value="RING/U-BOX SUPERFAMILY PROTEIN"/>
    <property type="match status" value="1"/>
</dbReference>
<evidence type="ECO:0000256" key="4">
    <source>
        <dbReference type="ARBA" id="ARBA00012483"/>
    </source>
</evidence>
<comment type="pathway">
    <text evidence="3">Protein modification; protein ubiquitination.</text>
</comment>
<gene>
    <name evidence="18" type="ORF">PIB30_001835</name>
</gene>
<keyword evidence="10" id="KW-0833">Ubl conjugation pathway</keyword>
<dbReference type="PANTHER" id="PTHR46279:SF31">
    <property type="entry name" value="RING-H2 FINGER PROTEIN ATL20-LIKE ISOFORM X1"/>
    <property type="match status" value="1"/>
</dbReference>
<evidence type="ECO:0000256" key="16">
    <source>
        <dbReference type="SAM" id="Phobius"/>
    </source>
</evidence>
<dbReference type="Pfam" id="PF13947">
    <property type="entry name" value="GUB_WAK_bind"/>
    <property type="match status" value="1"/>
</dbReference>
<organism evidence="18 19">
    <name type="scientific">Stylosanthes scabra</name>
    <dbReference type="NCBI Taxonomy" id="79078"/>
    <lineage>
        <taxon>Eukaryota</taxon>
        <taxon>Viridiplantae</taxon>
        <taxon>Streptophyta</taxon>
        <taxon>Embryophyta</taxon>
        <taxon>Tracheophyta</taxon>
        <taxon>Spermatophyta</taxon>
        <taxon>Magnoliopsida</taxon>
        <taxon>eudicotyledons</taxon>
        <taxon>Gunneridae</taxon>
        <taxon>Pentapetalae</taxon>
        <taxon>rosids</taxon>
        <taxon>fabids</taxon>
        <taxon>Fabales</taxon>
        <taxon>Fabaceae</taxon>
        <taxon>Papilionoideae</taxon>
        <taxon>50 kb inversion clade</taxon>
        <taxon>dalbergioids sensu lato</taxon>
        <taxon>Dalbergieae</taxon>
        <taxon>Pterocarpus clade</taxon>
        <taxon>Stylosanthes</taxon>
    </lineage>
</organism>
<keyword evidence="7" id="KW-0479">Metal-binding</keyword>
<keyword evidence="5" id="KW-0808">Transferase</keyword>
<evidence type="ECO:0000256" key="9">
    <source>
        <dbReference type="ARBA" id="ARBA00022771"/>
    </source>
</evidence>
<evidence type="ECO:0000313" key="19">
    <source>
        <dbReference type="Proteomes" id="UP001341840"/>
    </source>
</evidence>
<evidence type="ECO:0000256" key="1">
    <source>
        <dbReference type="ARBA" id="ARBA00000900"/>
    </source>
</evidence>
<evidence type="ECO:0000256" key="5">
    <source>
        <dbReference type="ARBA" id="ARBA00022679"/>
    </source>
</evidence>
<proteinExistence type="inferred from homology"/>
<keyword evidence="6 16" id="KW-0812">Transmembrane</keyword>
<evidence type="ECO:0000256" key="8">
    <source>
        <dbReference type="ARBA" id="ARBA00022729"/>
    </source>
</evidence>
<dbReference type="InterPro" id="IPR001841">
    <property type="entry name" value="Znf_RING"/>
</dbReference>
<keyword evidence="19" id="KW-1185">Reference proteome</keyword>